<feature type="domain" description="Folate receptor-like" evidence="8">
    <location>
        <begin position="825"/>
        <end position="922"/>
    </location>
</feature>
<dbReference type="Pfam" id="PF03024">
    <property type="entry name" value="Folate_rec"/>
    <property type="match status" value="1"/>
</dbReference>
<keyword evidence="7" id="KW-0472">Membrane</keyword>
<dbReference type="InterPro" id="IPR018143">
    <property type="entry name" value="Folate_rcpt-like"/>
</dbReference>
<feature type="repeat" description="WD" evidence="5">
    <location>
        <begin position="324"/>
        <end position="365"/>
    </location>
</feature>
<accession>A0A813ZPB3</accession>
<dbReference type="SUPFAM" id="SSF50978">
    <property type="entry name" value="WD40 repeat-like"/>
    <property type="match status" value="1"/>
</dbReference>
<evidence type="ECO:0000256" key="7">
    <source>
        <dbReference type="SAM" id="Phobius"/>
    </source>
</evidence>
<dbReference type="InterPro" id="IPR051362">
    <property type="entry name" value="WD_repeat_creC_regulators"/>
</dbReference>
<reference evidence="9" key="1">
    <citation type="submission" date="2021-02" db="EMBL/GenBank/DDBJ databases">
        <authorList>
            <person name="Nowell W R."/>
        </authorList>
    </citation>
    <scope>NUCLEOTIDE SEQUENCE</scope>
</reference>
<sequence>MARTEPSNINHCIASSITSPIVNNNFIKDSIQRNDEIKTEFTLREGTYKISSLIDNLGKIGTNTCLNEQVKITLLSRIQTICDTNSQSNSRRSSSTNENSIEQKQLSLINENELNQPNDSIFLTDILVFNVGRELIVYEFAEATQPNFGEPIDHRVYKQNHQPTCHDIIQNPNTNVLHILVGFSKGQIQYINMQTKEQKVFNEGSYLDKTKVTCIKWLPSPQTYFIASYSSGYLYVYDEQLNYQRDTNIQSTYSTIKDDEKNFSISYTKNKSKQTRNPISRWSIGSGSINEFAFSPDNILLAVVSQDGFLRIFNYEKMELVAYMKSYFGGLLCVCWSPDGKYIATGGEDDFITLFSLDHDEHTSRVICRGHGHTSWINSISFDSYMNAKTYYSSFIQPSSYNDNDNDGIKNLISYTHSDTSYCDTNIPSLFYRIGSVGQDNRLCLWDITEDILKINLNSKQNSLTYPLISSSSSPSSSTIISNGYTILPSDIITNTQTSTIKSSFSSITSRLSFVRHSNKINKTIDDTSDLTLITQSNGSSKKSRKLPLFLNTSSGTKSLSSKLTTTTTTTTTSDDTNQNSLSTQINNNNLSSRQTNFDLTKSTFGTNLCPKLDDIQVIEPIITEFISHERLNGIYFGENYLITSSQDGLITIWEKPQKLLNINTDIHLAKRFYDMAAETSTDAYLPVSIVLFKLHLELFLEKLISIFFSSSTESTTTSSTTSAATTTTTSTSTSNVNENHSTTIDFDSSWDLYLMAALLGLIGALYTIRRQRAALQRQQQPVQAPVQIYFFIFLLSSVLTLNNNSFYTSTSLLTSEKAPYCSFFSNRAPSPQPALTNCTWFKENSCCRDNEVRLIFSQVRPLIGSSTECTDFINILMCYVCSPLQYVFYRSERLHVCLSYCNRMYNACATALMKGIPVGKLYANGREFCLSRRFEINDIYNSSLCFSDDDLNIPIKQNKISDINISSTNIERPSLFKLFLVICLAAMLSFILC</sequence>
<dbReference type="Pfam" id="PF00400">
    <property type="entry name" value="WD40"/>
    <property type="match status" value="2"/>
</dbReference>
<keyword evidence="4" id="KW-1015">Disulfide bond</keyword>
<dbReference type="InterPro" id="IPR015943">
    <property type="entry name" value="WD40/YVTN_repeat-like_dom_sf"/>
</dbReference>
<name>A0A813ZPB3_9BILA</name>
<dbReference type="AlphaFoldDB" id="A0A813ZPB3"/>
<feature type="region of interest" description="Disordered" evidence="6">
    <location>
        <begin position="714"/>
        <end position="739"/>
    </location>
</feature>
<evidence type="ECO:0000313" key="9">
    <source>
        <dbReference type="EMBL" id="CAF0902411.1"/>
    </source>
</evidence>
<keyword evidence="7" id="KW-0812">Transmembrane</keyword>
<dbReference type="EMBL" id="CAJNOO010000315">
    <property type="protein sequence ID" value="CAF0902411.1"/>
    <property type="molecule type" value="Genomic_DNA"/>
</dbReference>
<feature type="transmembrane region" description="Helical" evidence="7">
    <location>
        <begin position="975"/>
        <end position="993"/>
    </location>
</feature>
<dbReference type="Gene3D" id="2.130.10.10">
    <property type="entry name" value="YVTN repeat-like/Quinoprotein amine dehydrogenase"/>
    <property type="match status" value="1"/>
</dbReference>
<keyword evidence="1 5" id="KW-0853">WD repeat</keyword>
<feature type="compositionally biased region" description="Low complexity" evidence="6">
    <location>
        <begin position="562"/>
        <end position="584"/>
    </location>
</feature>
<evidence type="ECO:0000256" key="4">
    <source>
        <dbReference type="ARBA" id="ARBA00023157"/>
    </source>
</evidence>
<keyword evidence="2" id="KW-0732">Signal</keyword>
<keyword evidence="3" id="KW-0677">Repeat</keyword>
<gene>
    <name evidence="9" type="ORF">RFH988_LOCUS9054</name>
</gene>
<dbReference type="PANTHER" id="PTHR14107">
    <property type="entry name" value="WD REPEAT PROTEIN"/>
    <property type="match status" value="1"/>
</dbReference>
<organism evidence="9 10">
    <name type="scientific">Rotaria sordida</name>
    <dbReference type="NCBI Taxonomy" id="392033"/>
    <lineage>
        <taxon>Eukaryota</taxon>
        <taxon>Metazoa</taxon>
        <taxon>Spiralia</taxon>
        <taxon>Gnathifera</taxon>
        <taxon>Rotifera</taxon>
        <taxon>Eurotatoria</taxon>
        <taxon>Bdelloidea</taxon>
        <taxon>Philodinida</taxon>
        <taxon>Philodinidae</taxon>
        <taxon>Rotaria</taxon>
    </lineage>
</organism>
<evidence type="ECO:0000313" key="10">
    <source>
        <dbReference type="Proteomes" id="UP000663882"/>
    </source>
</evidence>
<dbReference type="InterPro" id="IPR036322">
    <property type="entry name" value="WD40_repeat_dom_sf"/>
</dbReference>
<dbReference type="InterPro" id="IPR001680">
    <property type="entry name" value="WD40_rpt"/>
</dbReference>
<evidence type="ECO:0000259" key="8">
    <source>
        <dbReference type="Pfam" id="PF03024"/>
    </source>
</evidence>
<feature type="region of interest" description="Disordered" evidence="6">
    <location>
        <begin position="562"/>
        <end position="588"/>
    </location>
</feature>
<dbReference type="Proteomes" id="UP000663882">
    <property type="component" value="Unassembled WGS sequence"/>
</dbReference>
<proteinExistence type="predicted"/>
<evidence type="ECO:0000256" key="2">
    <source>
        <dbReference type="ARBA" id="ARBA00022729"/>
    </source>
</evidence>
<dbReference type="PROSITE" id="PS50082">
    <property type="entry name" value="WD_REPEATS_2"/>
    <property type="match status" value="1"/>
</dbReference>
<feature type="compositionally biased region" description="Low complexity" evidence="6">
    <location>
        <begin position="714"/>
        <end position="735"/>
    </location>
</feature>
<evidence type="ECO:0000256" key="1">
    <source>
        <dbReference type="ARBA" id="ARBA00022574"/>
    </source>
</evidence>
<comment type="caution">
    <text evidence="9">The sequence shown here is derived from an EMBL/GenBank/DDBJ whole genome shotgun (WGS) entry which is preliminary data.</text>
</comment>
<protein>
    <recommendedName>
        <fullName evidence="8">Folate receptor-like domain-containing protein</fullName>
    </recommendedName>
</protein>
<dbReference type="SMART" id="SM00320">
    <property type="entry name" value="WD40"/>
    <property type="match status" value="5"/>
</dbReference>
<evidence type="ECO:0000256" key="3">
    <source>
        <dbReference type="ARBA" id="ARBA00022737"/>
    </source>
</evidence>
<evidence type="ECO:0000256" key="5">
    <source>
        <dbReference type="PROSITE-ProRule" id="PRU00221"/>
    </source>
</evidence>
<dbReference type="OrthoDB" id="3367at2759"/>
<feature type="transmembrane region" description="Helical" evidence="7">
    <location>
        <begin position="751"/>
        <end position="769"/>
    </location>
</feature>
<evidence type="ECO:0000256" key="6">
    <source>
        <dbReference type="SAM" id="MobiDB-lite"/>
    </source>
</evidence>
<dbReference type="PANTHER" id="PTHR14107:SF16">
    <property type="entry name" value="AT02583P"/>
    <property type="match status" value="1"/>
</dbReference>
<keyword evidence="7" id="KW-1133">Transmembrane helix</keyword>